<protein>
    <submittedName>
        <fullName evidence="2">18622_t:CDS:1</fullName>
    </submittedName>
</protein>
<comment type="caution">
    <text evidence="2">The sequence shown here is derived from an EMBL/GenBank/DDBJ whole genome shotgun (WGS) entry which is preliminary data.</text>
</comment>
<feature type="transmembrane region" description="Helical" evidence="1">
    <location>
        <begin position="65"/>
        <end position="84"/>
    </location>
</feature>
<keyword evidence="1" id="KW-0472">Membrane</keyword>
<evidence type="ECO:0000313" key="2">
    <source>
        <dbReference type="EMBL" id="CAG8846314.1"/>
    </source>
</evidence>
<name>A0ABN7X5D4_GIGMA</name>
<dbReference type="EMBL" id="CAJVQB010082919">
    <property type="protein sequence ID" value="CAG8846314.1"/>
    <property type="molecule type" value="Genomic_DNA"/>
</dbReference>
<keyword evidence="1" id="KW-0812">Transmembrane</keyword>
<organism evidence="2 3">
    <name type="scientific">Gigaspora margarita</name>
    <dbReference type="NCBI Taxonomy" id="4874"/>
    <lineage>
        <taxon>Eukaryota</taxon>
        <taxon>Fungi</taxon>
        <taxon>Fungi incertae sedis</taxon>
        <taxon>Mucoromycota</taxon>
        <taxon>Glomeromycotina</taxon>
        <taxon>Glomeromycetes</taxon>
        <taxon>Diversisporales</taxon>
        <taxon>Gigasporaceae</taxon>
        <taxon>Gigaspora</taxon>
    </lineage>
</organism>
<evidence type="ECO:0000256" key="1">
    <source>
        <dbReference type="SAM" id="Phobius"/>
    </source>
</evidence>
<sequence>YDFDIELSSVIDIILNENDENFVDEKLYLEVVRHIIKFIKKEDGYRWIYKDKNSKRIHSEFNQKIIVNLSIPIPTLGFFTALFYKFSRNNFSAILVDATFGTNKIGWEFYALMGVIDRTGFPLSYLLIATEKNQNTIGILSQ</sequence>
<dbReference type="Proteomes" id="UP000789901">
    <property type="component" value="Unassembled WGS sequence"/>
</dbReference>
<accession>A0ABN7X5D4</accession>
<feature type="non-terminal residue" evidence="2">
    <location>
        <position position="1"/>
    </location>
</feature>
<keyword evidence="1" id="KW-1133">Transmembrane helix</keyword>
<proteinExistence type="predicted"/>
<keyword evidence="3" id="KW-1185">Reference proteome</keyword>
<evidence type="ECO:0000313" key="3">
    <source>
        <dbReference type="Proteomes" id="UP000789901"/>
    </source>
</evidence>
<gene>
    <name evidence="2" type="ORF">GMARGA_LOCUS38105</name>
</gene>
<reference evidence="2 3" key="1">
    <citation type="submission" date="2021-06" db="EMBL/GenBank/DDBJ databases">
        <authorList>
            <person name="Kallberg Y."/>
            <person name="Tangrot J."/>
            <person name="Rosling A."/>
        </authorList>
    </citation>
    <scope>NUCLEOTIDE SEQUENCE [LARGE SCALE GENOMIC DNA]</scope>
    <source>
        <strain evidence="2 3">120-4 pot B 10/14</strain>
    </source>
</reference>